<keyword evidence="1" id="KW-0812">Transmembrane</keyword>
<accession>A0ABU0IW49</accession>
<dbReference type="RefSeq" id="WP_307350309.1">
    <property type="nucleotide sequence ID" value="NZ_JAUSVS010000005.1"/>
</dbReference>
<feature type="transmembrane region" description="Helical" evidence="1">
    <location>
        <begin position="91"/>
        <end position="113"/>
    </location>
</feature>
<proteinExistence type="predicted"/>
<feature type="transmembrane region" description="Helical" evidence="1">
    <location>
        <begin position="160"/>
        <end position="179"/>
    </location>
</feature>
<reference evidence="2 3" key="1">
    <citation type="submission" date="2023-07" db="EMBL/GenBank/DDBJ databases">
        <title>Genomic Encyclopedia of Type Strains, Phase IV (KMG-IV): sequencing the most valuable type-strain genomes for metagenomic binning, comparative biology and taxonomic classification.</title>
        <authorList>
            <person name="Goeker M."/>
        </authorList>
    </citation>
    <scope>NUCLEOTIDE SEQUENCE [LARGE SCALE GENOMIC DNA]</scope>
    <source>
        <strain evidence="2 3">DSM 18695</strain>
    </source>
</reference>
<feature type="transmembrane region" description="Helical" evidence="1">
    <location>
        <begin position="120"/>
        <end position="140"/>
    </location>
</feature>
<evidence type="ECO:0008006" key="4">
    <source>
        <dbReference type="Google" id="ProtNLM"/>
    </source>
</evidence>
<sequence length="186" mass="20503">MTDRLADTLLRLAARIAPSERRPWIEAVRAEADLIGDRSEALRWAAGGLLAAMGWAARKDLVFLAALAFMGYCGLLWVQDIYLQAAVAKGAPFLDAAVASQIWCYLPISALFAAWRPDRAVVVGALMPLFAWIVFVRSLLMGIPSQWSFDLWCLYESTKYVFVGTALGAVVGWALRRAVPKRPTTD</sequence>
<dbReference type="Proteomes" id="UP001228905">
    <property type="component" value="Unassembled WGS sequence"/>
</dbReference>
<dbReference type="EMBL" id="JAUSVS010000005">
    <property type="protein sequence ID" value="MDQ0465152.1"/>
    <property type="molecule type" value="Genomic_DNA"/>
</dbReference>
<comment type="caution">
    <text evidence="2">The sequence shown here is derived from an EMBL/GenBank/DDBJ whole genome shotgun (WGS) entry which is preliminary data.</text>
</comment>
<keyword evidence="1" id="KW-1133">Transmembrane helix</keyword>
<evidence type="ECO:0000256" key="1">
    <source>
        <dbReference type="SAM" id="Phobius"/>
    </source>
</evidence>
<feature type="transmembrane region" description="Helical" evidence="1">
    <location>
        <begin position="61"/>
        <end position="79"/>
    </location>
</feature>
<keyword evidence="3" id="KW-1185">Reference proteome</keyword>
<gene>
    <name evidence="2" type="ORF">QO010_002936</name>
</gene>
<organism evidence="2 3">
    <name type="scientific">Caulobacter ginsengisoli</name>
    <dbReference type="NCBI Taxonomy" id="400775"/>
    <lineage>
        <taxon>Bacteria</taxon>
        <taxon>Pseudomonadati</taxon>
        <taxon>Pseudomonadota</taxon>
        <taxon>Alphaproteobacteria</taxon>
        <taxon>Caulobacterales</taxon>
        <taxon>Caulobacteraceae</taxon>
        <taxon>Caulobacter</taxon>
    </lineage>
</organism>
<evidence type="ECO:0000313" key="2">
    <source>
        <dbReference type="EMBL" id="MDQ0465152.1"/>
    </source>
</evidence>
<evidence type="ECO:0000313" key="3">
    <source>
        <dbReference type="Proteomes" id="UP001228905"/>
    </source>
</evidence>
<protein>
    <recommendedName>
        <fullName evidence="4">Permease</fullName>
    </recommendedName>
</protein>
<name>A0ABU0IW49_9CAUL</name>
<keyword evidence="1" id="KW-0472">Membrane</keyword>